<proteinExistence type="inferred from homology"/>
<reference evidence="10" key="1">
    <citation type="submission" date="2018-07" db="EMBL/GenBank/DDBJ databases">
        <title>Comparative genomics of catfishes provides insights into carnivory and benthic adaptation.</title>
        <authorList>
            <person name="Zhang Y."/>
            <person name="Wang D."/>
            <person name="Peng Z."/>
            <person name="Zheng S."/>
            <person name="Shao F."/>
            <person name="Tao W."/>
        </authorList>
    </citation>
    <scope>NUCLEOTIDE SEQUENCE</scope>
    <source>
        <strain evidence="10">Chongqing</strain>
    </source>
</reference>
<comment type="function">
    <text evidence="1 9">May be involved in fusion of retrograde transport vesicles derived from an endocytic compartment with the Golgi complex.</text>
</comment>
<evidence type="ECO:0000256" key="7">
    <source>
        <dbReference type="ARBA" id="ARBA00023136"/>
    </source>
</evidence>
<sequence length="95" mass="10870">TVNEASTLSWRTRVRGFAICMGFGILCSILGVCFLFLPKVGMILFIVLYTFGNICSLFSTMFLMGPMKQLKRMFDKTRIVATVVMLVSFRFYYLP</sequence>
<keyword evidence="6 9" id="KW-1133">Transmembrane helix</keyword>
<dbReference type="GO" id="GO:0016020">
    <property type="term" value="C:membrane"/>
    <property type="evidence" value="ECO:0007669"/>
    <property type="project" value="UniProtKB-SubCell"/>
</dbReference>
<accession>A0AAD5FP54</accession>
<feature type="transmembrane region" description="Helical" evidence="9">
    <location>
        <begin position="43"/>
        <end position="65"/>
    </location>
</feature>
<evidence type="ECO:0000256" key="1">
    <source>
        <dbReference type="ARBA" id="ARBA00003566"/>
    </source>
</evidence>
<dbReference type="InterPro" id="IPR007305">
    <property type="entry name" value="Vesicle_transpt_Got1/SFT2"/>
</dbReference>
<evidence type="ECO:0000256" key="2">
    <source>
        <dbReference type="ARBA" id="ARBA00004141"/>
    </source>
</evidence>
<dbReference type="AlphaFoldDB" id="A0AAD5FP54"/>
<keyword evidence="7 9" id="KW-0472">Membrane</keyword>
<organism evidence="10 11">
    <name type="scientific">Silurus asotus</name>
    <name type="common">Amur catfish</name>
    <name type="synonym">Parasilurus asotus</name>
    <dbReference type="NCBI Taxonomy" id="30991"/>
    <lineage>
        <taxon>Eukaryota</taxon>
        <taxon>Metazoa</taxon>
        <taxon>Chordata</taxon>
        <taxon>Craniata</taxon>
        <taxon>Vertebrata</taxon>
        <taxon>Euteleostomi</taxon>
        <taxon>Actinopterygii</taxon>
        <taxon>Neopterygii</taxon>
        <taxon>Teleostei</taxon>
        <taxon>Ostariophysi</taxon>
        <taxon>Siluriformes</taxon>
        <taxon>Siluridae</taxon>
        <taxon>Silurus</taxon>
    </lineage>
</organism>
<comment type="caution">
    <text evidence="9">Lacks conserved residue(s) required for the propagation of feature annotation.</text>
</comment>
<name>A0AAD5FP54_SILAS</name>
<comment type="similarity">
    <text evidence="8 9">Belongs to the SFT2 family.</text>
</comment>
<feature type="non-terminal residue" evidence="10">
    <location>
        <position position="1"/>
    </location>
</feature>
<dbReference type="GO" id="GO:0012505">
    <property type="term" value="C:endomembrane system"/>
    <property type="evidence" value="ECO:0007669"/>
    <property type="project" value="UniProtKB-ARBA"/>
</dbReference>
<evidence type="ECO:0000313" key="10">
    <source>
        <dbReference type="EMBL" id="KAI5622662.1"/>
    </source>
</evidence>
<protein>
    <recommendedName>
        <fullName evidence="9">Vesicle transport protein</fullName>
    </recommendedName>
</protein>
<evidence type="ECO:0000256" key="8">
    <source>
        <dbReference type="ARBA" id="ARBA00025800"/>
    </source>
</evidence>
<comment type="caution">
    <text evidence="10">The sequence shown here is derived from an EMBL/GenBank/DDBJ whole genome shotgun (WGS) entry which is preliminary data.</text>
</comment>
<dbReference type="PANTHER" id="PTHR23137">
    <property type="entry name" value="VESICLE TRANSPORT PROTEIN-RELATED"/>
    <property type="match status" value="1"/>
</dbReference>
<dbReference type="GO" id="GO:0015031">
    <property type="term" value="P:protein transport"/>
    <property type="evidence" value="ECO:0007669"/>
    <property type="project" value="UniProtKB-KW"/>
</dbReference>
<comment type="subcellular location">
    <subcellularLocation>
        <location evidence="2 9">Membrane</location>
        <topology evidence="2 9">Multi-pass membrane protein</topology>
    </subcellularLocation>
</comment>
<dbReference type="EMBL" id="MU551611">
    <property type="protein sequence ID" value="KAI5622662.1"/>
    <property type="molecule type" value="Genomic_DNA"/>
</dbReference>
<keyword evidence="11" id="KW-1185">Reference proteome</keyword>
<keyword evidence="4 9" id="KW-0812">Transmembrane</keyword>
<evidence type="ECO:0000256" key="9">
    <source>
        <dbReference type="RuleBase" id="RU363111"/>
    </source>
</evidence>
<dbReference type="PANTHER" id="PTHR23137:SF6">
    <property type="entry name" value="VESICLE TRANSPORT PROTEIN"/>
    <property type="match status" value="1"/>
</dbReference>
<dbReference type="GO" id="GO:0005737">
    <property type="term" value="C:cytoplasm"/>
    <property type="evidence" value="ECO:0007669"/>
    <property type="project" value="UniProtKB-ARBA"/>
</dbReference>
<keyword evidence="3 9" id="KW-0813">Transport</keyword>
<dbReference type="InterPro" id="IPR011691">
    <property type="entry name" value="Vesicle_transpt_SFT2"/>
</dbReference>
<feature type="transmembrane region" description="Helical" evidence="9">
    <location>
        <begin position="77"/>
        <end position="94"/>
    </location>
</feature>
<gene>
    <name evidence="10" type="ORF">C0J50_17779</name>
</gene>
<evidence type="ECO:0000256" key="4">
    <source>
        <dbReference type="ARBA" id="ARBA00022692"/>
    </source>
</evidence>
<feature type="transmembrane region" description="Helical" evidence="9">
    <location>
        <begin position="16"/>
        <end position="37"/>
    </location>
</feature>
<evidence type="ECO:0000313" key="11">
    <source>
        <dbReference type="Proteomes" id="UP001205998"/>
    </source>
</evidence>
<evidence type="ECO:0000256" key="6">
    <source>
        <dbReference type="ARBA" id="ARBA00022989"/>
    </source>
</evidence>
<dbReference type="Pfam" id="PF04178">
    <property type="entry name" value="Got1"/>
    <property type="match status" value="1"/>
</dbReference>
<dbReference type="Proteomes" id="UP001205998">
    <property type="component" value="Unassembled WGS sequence"/>
</dbReference>
<dbReference type="GO" id="GO:0016192">
    <property type="term" value="P:vesicle-mediated transport"/>
    <property type="evidence" value="ECO:0007669"/>
    <property type="project" value="InterPro"/>
</dbReference>
<keyword evidence="5 9" id="KW-0653">Protein transport</keyword>
<evidence type="ECO:0000256" key="3">
    <source>
        <dbReference type="ARBA" id="ARBA00022448"/>
    </source>
</evidence>
<evidence type="ECO:0000256" key="5">
    <source>
        <dbReference type="ARBA" id="ARBA00022927"/>
    </source>
</evidence>